<dbReference type="AlphaFoldDB" id="A0A4Z0QXN3"/>
<keyword evidence="8" id="KW-1185">Reference proteome</keyword>
<organism evidence="7 8">
    <name type="scientific">Desulfosporosinus fructosivorans</name>
    <dbReference type="NCBI Taxonomy" id="2018669"/>
    <lineage>
        <taxon>Bacteria</taxon>
        <taxon>Bacillati</taxon>
        <taxon>Bacillota</taxon>
        <taxon>Clostridia</taxon>
        <taxon>Eubacteriales</taxon>
        <taxon>Desulfitobacteriaceae</taxon>
        <taxon>Desulfosporosinus</taxon>
    </lineage>
</organism>
<evidence type="ECO:0000256" key="3">
    <source>
        <dbReference type="ARBA" id="ARBA00022989"/>
    </source>
</evidence>
<keyword evidence="3 5" id="KW-1133">Transmembrane helix</keyword>
<dbReference type="GO" id="GO:0015297">
    <property type="term" value="F:antiporter activity"/>
    <property type="evidence" value="ECO:0007669"/>
    <property type="project" value="InterPro"/>
</dbReference>
<dbReference type="RefSeq" id="WP_135553221.1">
    <property type="nucleotide sequence ID" value="NZ_SPQQ01000033.1"/>
</dbReference>
<dbReference type="Gene3D" id="1.20.1530.20">
    <property type="match status" value="1"/>
</dbReference>
<feature type="domain" description="Cation/H+ exchanger transmembrane" evidence="6">
    <location>
        <begin position="1"/>
        <end position="49"/>
    </location>
</feature>
<evidence type="ECO:0000313" key="8">
    <source>
        <dbReference type="Proteomes" id="UP000298460"/>
    </source>
</evidence>
<gene>
    <name evidence="7" type="ORF">E4K67_29210</name>
</gene>
<name>A0A4Z0QXN3_9FIRM</name>
<comment type="caution">
    <text evidence="7">The sequence shown here is derived from an EMBL/GenBank/DDBJ whole genome shotgun (WGS) entry which is preliminary data.</text>
</comment>
<feature type="transmembrane region" description="Helical" evidence="5">
    <location>
        <begin position="23"/>
        <end position="42"/>
    </location>
</feature>
<sequence>MIVGIIIGKSGFNLIQGSDWLNFLYNLGFAFLMFMAGIKIDFDLIISLAKAKKQFTLDCAWINRIWNRIP</sequence>
<dbReference type="Pfam" id="PF00999">
    <property type="entry name" value="Na_H_Exchanger"/>
    <property type="match status" value="1"/>
</dbReference>
<dbReference type="OrthoDB" id="9793589at2"/>
<evidence type="ECO:0000256" key="1">
    <source>
        <dbReference type="ARBA" id="ARBA00004141"/>
    </source>
</evidence>
<dbReference type="InterPro" id="IPR038770">
    <property type="entry name" value="Na+/solute_symporter_sf"/>
</dbReference>
<evidence type="ECO:0000256" key="4">
    <source>
        <dbReference type="ARBA" id="ARBA00023136"/>
    </source>
</evidence>
<keyword evidence="2 5" id="KW-0812">Transmembrane</keyword>
<comment type="subcellular location">
    <subcellularLocation>
        <location evidence="1">Membrane</location>
        <topology evidence="1">Multi-pass membrane protein</topology>
    </subcellularLocation>
</comment>
<evidence type="ECO:0000313" key="7">
    <source>
        <dbReference type="EMBL" id="TGE34723.1"/>
    </source>
</evidence>
<evidence type="ECO:0000259" key="6">
    <source>
        <dbReference type="Pfam" id="PF00999"/>
    </source>
</evidence>
<dbReference type="EMBL" id="SPQQ01000033">
    <property type="protein sequence ID" value="TGE34723.1"/>
    <property type="molecule type" value="Genomic_DNA"/>
</dbReference>
<dbReference type="GO" id="GO:0016020">
    <property type="term" value="C:membrane"/>
    <property type="evidence" value="ECO:0007669"/>
    <property type="project" value="UniProtKB-SubCell"/>
</dbReference>
<dbReference type="GO" id="GO:1902600">
    <property type="term" value="P:proton transmembrane transport"/>
    <property type="evidence" value="ECO:0007669"/>
    <property type="project" value="InterPro"/>
</dbReference>
<dbReference type="InterPro" id="IPR006153">
    <property type="entry name" value="Cation/H_exchanger_TM"/>
</dbReference>
<protein>
    <recommendedName>
        <fullName evidence="6">Cation/H+ exchanger transmembrane domain-containing protein</fullName>
    </recommendedName>
</protein>
<keyword evidence="4 5" id="KW-0472">Membrane</keyword>
<accession>A0A4Z0QXN3</accession>
<evidence type="ECO:0000256" key="2">
    <source>
        <dbReference type="ARBA" id="ARBA00022692"/>
    </source>
</evidence>
<evidence type="ECO:0000256" key="5">
    <source>
        <dbReference type="SAM" id="Phobius"/>
    </source>
</evidence>
<dbReference type="Proteomes" id="UP000298460">
    <property type="component" value="Unassembled WGS sequence"/>
</dbReference>
<proteinExistence type="predicted"/>
<reference evidence="7 8" key="1">
    <citation type="submission" date="2019-03" db="EMBL/GenBank/DDBJ databases">
        <title>Draft Genome Sequence of Desulfosporosinus fructosivorans Strain 63.6F, Isolated from Marine Sediment in the Baltic Sea.</title>
        <authorList>
            <person name="Hausmann B."/>
            <person name="Vandieken V."/>
            <person name="Pjevac P."/>
            <person name="Schreck K."/>
            <person name="Herbold C.W."/>
            <person name="Loy A."/>
        </authorList>
    </citation>
    <scope>NUCLEOTIDE SEQUENCE [LARGE SCALE GENOMIC DNA]</scope>
    <source>
        <strain evidence="7 8">63.6F</strain>
    </source>
</reference>